<sequence length="98" mass="10608">MAAVDDTDSEASELLIQVGTETGTLGPVSESFLDTDAARFTRANSAVPTLTDCSRRSDDDETEDYGENEGTLRMTVSTLNRPGSEVPESTDFLWTFGH</sequence>
<name>A0A8E0RTN3_9TREM</name>
<evidence type="ECO:0000313" key="2">
    <source>
        <dbReference type="Proteomes" id="UP000728185"/>
    </source>
</evidence>
<organism evidence="1 2">
    <name type="scientific">Fasciolopsis buskii</name>
    <dbReference type="NCBI Taxonomy" id="27845"/>
    <lineage>
        <taxon>Eukaryota</taxon>
        <taxon>Metazoa</taxon>
        <taxon>Spiralia</taxon>
        <taxon>Lophotrochozoa</taxon>
        <taxon>Platyhelminthes</taxon>
        <taxon>Trematoda</taxon>
        <taxon>Digenea</taxon>
        <taxon>Plagiorchiida</taxon>
        <taxon>Echinostomata</taxon>
        <taxon>Echinostomatoidea</taxon>
        <taxon>Fasciolidae</taxon>
        <taxon>Fasciolopsis</taxon>
    </lineage>
</organism>
<dbReference type="Proteomes" id="UP000728185">
    <property type="component" value="Unassembled WGS sequence"/>
</dbReference>
<dbReference type="AlphaFoldDB" id="A0A8E0RTN3"/>
<keyword evidence="2" id="KW-1185">Reference proteome</keyword>
<evidence type="ECO:0000313" key="1">
    <source>
        <dbReference type="EMBL" id="KAA0187474.1"/>
    </source>
</evidence>
<dbReference type="EMBL" id="LUCM01009096">
    <property type="protein sequence ID" value="KAA0187474.1"/>
    <property type="molecule type" value="Genomic_DNA"/>
</dbReference>
<reference evidence="1" key="1">
    <citation type="submission" date="2019-05" db="EMBL/GenBank/DDBJ databases">
        <title>Annotation for the trematode Fasciolopsis buski.</title>
        <authorList>
            <person name="Choi Y.-J."/>
        </authorList>
    </citation>
    <scope>NUCLEOTIDE SEQUENCE</scope>
    <source>
        <strain evidence="1">HT</strain>
        <tissue evidence="1">Whole worm</tissue>
    </source>
</reference>
<proteinExistence type="predicted"/>
<accession>A0A8E0RTN3</accession>
<dbReference type="OrthoDB" id="6267784at2759"/>
<protein>
    <submittedName>
        <fullName evidence="1">Uncharacterized protein</fullName>
    </submittedName>
</protein>
<gene>
    <name evidence="1" type="ORF">FBUS_00302</name>
</gene>
<comment type="caution">
    <text evidence="1">The sequence shown here is derived from an EMBL/GenBank/DDBJ whole genome shotgun (WGS) entry which is preliminary data.</text>
</comment>